<comment type="caution">
    <text evidence="1">The sequence shown here is derived from an EMBL/GenBank/DDBJ whole genome shotgun (WGS) entry which is preliminary data.</text>
</comment>
<protein>
    <submittedName>
        <fullName evidence="1">Uncharacterized protein</fullName>
    </submittedName>
</protein>
<dbReference type="EMBL" id="JAMZEJ010000007">
    <property type="protein sequence ID" value="MCQ8241526.1"/>
    <property type="molecule type" value="Genomic_DNA"/>
</dbReference>
<sequence length="58" mass="6271">MMRNQPASMFGLTGGQLAEREVSVPGPLSVAEIRGALPIRDGRIDFAGLIENPFYRPA</sequence>
<evidence type="ECO:0000313" key="2">
    <source>
        <dbReference type="Proteomes" id="UP001524547"/>
    </source>
</evidence>
<gene>
    <name evidence="1" type="ORF">NFI88_11835</name>
</gene>
<dbReference type="Proteomes" id="UP001524547">
    <property type="component" value="Unassembled WGS sequence"/>
</dbReference>
<proteinExistence type="predicted"/>
<organism evidence="1 2">
    <name type="scientific">Rhizosaccharibacter radicis</name>
    <dbReference type="NCBI Taxonomy" id="2782605"/>
    <lineage>
        <taxon>Bacteria</taxon>
        <taxon>Pseudomonadati</taxon>
        <taxon>Pseudomonadota</taxon>
        <taxon>Alphaproteobacteria</taxon>
        <taxon>Acetobacterales</taxon>
        <taxon>Acetobacteraceae</taxon>
        <taxon>Rhizosaccharibacter</taxon>
    </lineage>
</organism>
<keyword evidence="2" id="KW-1185">Reference proteome</keyword>
<dbReference type="RefSeq" id="WP_422920275.1">
    <property type="nucleotide sequence ID" value="NZ_JAMZEJ010000007.1"/>
</dbReference>
<evidence type="ECO:0000313" key="1">
    <source>
        <dbReference type="EMBL" id="MCQ8241526.1"/>
    </source>
</evidence>
<accession>A0ABT1VYW4</accession>
<reference evidence="1 2" key="1">
    <citation type="submission" date="2022-06" db="EMBL/GenBank/DDBJ databases">
        <title>Rhizosaccharibacter gen. nov. sp. nov. KSS12, endophytic bacteria isolated from sugarcane.</title>
        <authorList>
            <person name="Pitiwittayakul N."/>
        </authorList>
    </citation>
    <scope>NUCLEOTIDE SEQUENCE [LARGE SCALE GENOMIC DNA]</scope>
    <source>
        <strain evidence="1 2">KSS12</strain>
    </source>
</reference>
<name>A0ABT1VYW4_9PROT</name>